<protein>
    <recommendedName>
        <fullName evidence="3">DUF6535 domain-containing protein</fullName>
    </recommendedName>
</protein>
<proteinExistence type="predicted"/>
<evidence type="ECO:0000313" key="5">
    <source>
        <dbReference type="Proteomes" id="UP001385951"/>
    </source>
</evidence>
<organism evidence="4 5">
    <name type="scientific">Cerrena zonata</name>
    <dbReference type="NCBI Taxonomy" id="2478898"/>
    <lineage>
        <taxon>Eukaryota</taxon>
        <taxon>Fungi</taxon>
        <taxon>Dikarya</taxon>
        <taxon>Basidiomycota</taxon>
        <taxon>Agaricomycotina</taxon>
        <taxon>Agaricomycetes</taxon>
        <taxon>Polyporales</taxon>
        <taxon>Cerrenaceae</taxon>
        <taxon>Cerrena</taxon>
    </lineage>
</organism>
<feature type="transmembrane region" description="Helical" evidence="2">
    <location>
        <begin position="209"/>
        <end position="236"/>
    </location>
</feature>
<dbReference type="Pfam" id="PF20153">
    <property type="entry name" value="DUF6535"/>
    <property type="match status" value="1"/>
</dbReference>
<feature type="compositionally biased region" description="Polar residues" evidence="1">
    <location>
        <begin position="31"/>
        <end position="40"/>
    </location>
</feature>
<feature type="domain" description="DUF6535" evidence="3">
    <location>
        <begin position="57"/>
        <end position="236"/>
    </location>
</feature>
<feature type="transmembrane region" description="Helical" evidence="2">
    <location>
        <begin position="242"/>
        <end position="266"/>
    </location>
</feature>
<keyword evidence="2" id="KW-1133">Transmembrane helix</keyword>
<feature type="compositionally biased region" description="Basic and acidic residues" evidence="1">
    <location>
        <begin position="1"/>
        <end position="10"/>
    </location>
</feature>
<keyword evidence="2" id="KW-0812">Transmembrane</keyword>
<feature type="transmembrane region" description="Helical" evidence="2">
    <location>
        <begin position="156"/>
        <end position="175"/>
    </location>
</feature>
<dbReference type="Proteomes" id="UP001385951">
    <property type="component" value="Unassembled WGS sequence"/>
</dbReference>
<comment type="caution">
    <text evidence="4">The sequence shown here is derived from an EMBL/GenBank/DDBJ whole genome shotgun (WGS) entry which is preliminary data.</text>
</comment>
<reference evidence="4 5" key="1">
    <citation type="submission" date="2022-09" db="EMBL/GenBank/DDBJ databases">
        <authorList>
            <person name="Palmer J.M."/>
        </authorList>
    </citation>
    <scope>NUCLEOTIDE SEQUENCE [LARGE SCALE GENOMIC DNA]</scope>
    <source>
        <strain evidence="4 5">DSM 7382</strain>
    </source>
</reference>
<dbReference type="AlphaFoldDB" id="A0AAW0FN26"/>
<dbReference type="InterPro" id="IPR045338">
    <property type="entry name" value="DUF6535"/>
</dbReference>
<keyword evidence="5" id="KW-1185">Reference proteome</keyword>
<dbReference type="EMBL" id="JASBNA010000068">
    <property type="protein sequence ID" value="KAK7678687.1"/>
    <property type="molecule type" value="Genomic_DNA"/>
</dbReference>
<name>A0AAW0FN26_9APHY</name>
<evidence type="ECO:0000256" key="1">
    <source>
        <dbReference type="SAM" id="MobiDB-lite"/>
    </source>
</evidence>
<feature type="region of interest" description="Disordered" evidence="1">
    <location>
        <begin position="1"/>
        <end position="53"/>
    </location>
</feature>
<accession>A0AAW0FN26</accession>
<evidence type="ECO:0000313" key="4">
    <source>
        <dbReference type="EMBL" id="KAK7678687.1"/>
    </source>
</evidence>
<evidence type="ECO:0000259" key="3">
    <source>
        <dbReference type="Pfam" id="PF20153"/>
    </source>
</evidence>
<gene>
    <name evidence="4" type="ORF">QCA50_018269</name>
</gene>
<sequence length="549" mass="61446">MSAEYVHEEPLSASPRPMSASFAGQKHRDPQATNTNSSWDSVDKHKETGSLSSGKGWHTLSKIMSEHDEAKIRDCKEDMDTLLVFAGLFSAVLTAFNIESYKTLQSDPSDTTVALLLQISQQLNSFTVTGNSINSSIPFSLPPTTSGAPASVRINVLWFSALVCSLATASLAILVKQWLQEYMAQDNIAPRSRTRIRFWRWVGLTKWNVFEIAAFLPILLQISLCLFFVGLCVLLLSLDPVVGWIVTSLIIVWLSVYLSMTFAPIVSSKCPYKTPLLKSTLQKLRWELQSIFGFGSFPIMREEEVMLRHDVSLDIPILVSADETMVDDEFVDTTMRECLSDADGREVISCVKSVIVHRSSRELKELDEVRVPDLRCLTSVGRSAVINILVDAVYREITIRHQSDQAVEWLPWISSALSCVASCLLPMFSASPSARGRTQTAEIRAAHLLVHLLSENERMAKGVLEILARSRYTRFPSGLSITEMDSHQGKTSRLMSTLSVADDTWFYSHHQPHCRHHRMFEITDCQTITPVPPTILPCTTHARHSHPPT</sequence>
<keyword evidence="2" id="KW-0472">Membrane</keyword>
<evidence type="ECO:0000256" key="2">
    <source>
        <dbReference type="SAM" id="Phobius"/>
    </source>
</evidence>